<evidence type="ECO:0000313" key="2">
    <source>
        <dbReference type="EMBL" id="ADE10437.1"/>
    </source>
</evidence>
<keyword evidence="1" id="KW-0812">Transmembrane</keyword>
<dbReference type="Proteomes" id="UP000001625">
    <property type="component" value="Chromosome"/>
</dbReference>
<reference evidence="2 3" key="1">
    <citation type="submission" date="2010-03" db="EMBL/GenBank/DDBJ databases">
        <title>Complete sequence of Sideroxydans lithotrophicus ES-1.</title>
        <authorList>
            <consortium name="US DOE Joint Genome Institute"/>
            <person name="Lucas S."/>
            <person name="Copeland A."/>
            <person name="Lapidus A."/>
            <person name="Cheng J.-F."/>
            <person name="Bruce D."/>
            <person name="Goodwin L."/>
            <person name="Pitluck S."/>
            <person name="Munk A.C."/>
            <person name="Detter J.C."/>
            <person name="Han C."/>
            <person name="Tapia R."/>
            <person name="Larimer F."/>
            <person name="Land M."/>
            <person name="Hauser L."/>
            <person name="Kyrpides N."/>
            <person name="Ivanova N."/>
            <person name="Emerson D."/>
            <person name="Woyke T."/>
        </authorList>
    </citation>
    <scope>NUCLEOTIDE SEQUENCE [LARGE SCALE GENOMIC DNA]</scope>
    <source>
        <strain evidence="2 3">ES-1</strain>
    </source>
</reference>
<keyword evidence="3" id="KW-1185">Reference proteome</keyword>
<accession>D5CUA2</accession>
<evidence type="ECO:0000256" key="1">
    <source>
        <dbReference type="SAM" id="Phobius"/>
    </source>
</evidence>
<organism evidence="2 3">
    <name type="scientific">Sideroxydans lithotrophicus (strain ES-1)</name>
    <dbReference type="NCBI Taxonomy" id="580332"/>
    <lineage>
        <taxon>Bacteria</taxon>
        <taxon>Pseudomonadati</taxon>
        <taxon>Pseudomonadota</taxon>
        <taxon>Betaproteobacteria</taxon>
        <taxon>Nitrosomonadales</taxon>
        <taxon>Gallionellaceae</taxon>
        <taxon>Sideroxydans</taxon>
    </lineage>
</organism>
<keyword evidence="1" id="KW-0472">Membrane</keyword>
<evidence type="ECO:0000313" key="3">
    <source>
        <dbReference type="Proteomes" id="UP000001625"/>
    </source>
</evidence>
<feature type="transmembrane region" description="Helical" evidence="1">
    <location>
        <begin position="31"/>
        <end position="48"/>
    </location>
</feature>
<dbReference type="HOGENOM" id="CLU_2371235_0_0_4"/>
<protein>
    <submittedName>
        <fullName evidence="2">Uncharacterized protein</fullName>
    </submittedName>
</protein>
<dbReference type="KEGG" id="slt:Slit_0195"/>
<dbReference type="EMBL" id="CP001965">
    <property type="protein sequence ID" value="ADE10437.1"/>
    <property type="molecule type" value="Genomic_DNA"/>
</dbReference>
<proteinExistence type="predicted"/>
<keyword evidence="1" id="KW-1133">Transmembrane helix</keyword>
<sequence>MIDHAPRINAQRQAAQENAEMADMEKRAAPLHWALIIALVVVISSSLWDGWKHYADVAAQSEALVQCLNGRTIGIGGAVVRCEVRELVALGEVQP</sequence>
<dbReference type="AlphaFoldDB" id="D5CUA2"/>
<dbReference type="STRING" id="580332.Slit_0195"/>
<gene>
    <name evidence="2" type="ordered locus">Slit_0195</name>
</gene>
<name>D5CUA2_SIDLE</name>